<evidence type="ECO:0000313" key="3">
    <source>
        <dbReference type="Proteomes" id="UP000054928"/>
    </source>
</evidence>
<organism evidence="2 3">
    <name type="scientific">Plasmopara halstedii</name>
    <name type="common">Downy mildew of sunflower</name>
    <dbReference type="NCBI Taxonomy" id="4781"/>
    <lineage>
        <taxon>Eukaryota</taxon>
        <taxon>Sar</taxon>
        <taxon>Stramenopiles</taxon>
        <taxon>Oomycota</taxon>
        <taxon>Peronosporomycetes</taxon>
        <taxon>Peronosporales</taxon>
        <taxon>Peronosporaceae</taxon>
        <taxon>Plasmopara</taxon>
    </lineage>
</organism>
<accession>A0A0P1AMC9</accession>
<proteinExistence type="predicted"/>
<keyword evidence="1" id="KW-0175">Coiled coil</keyword>
<dbReference type="OrthoDB" id="66244at2759"/>
<feature type="coiled-coil region" evidence="1">
    <location>
        <begin position="562"/>
        <end position="621"/>
    </location>
</feature>
<keyword evidence="3" id="KW-1185">Reference proteome</keyword>
<sequence length="712" mass="81546">MANTTVTWRSVPLLNASGVLTPDGIRLLELELNEERLAVITFVGPPSTRTARNELVIKLLGQTDAAVPSSDDESLILLASVSHRERDFQLLFLDINATNITDPDACSGLEQLIGAVCALSSLVISCYDEINLMSSFVSLLWQFQSLFQTLVDEFVTVEVFEIIPKLLSIDYSPNRSLADKLVEAKNKGQEISASTLANLIKLRDLGFFCPNSIAQMTFDDFVGDFATVKSLFGLEMTGEVLGGLLRKLSLQIDEQRPLDFGIAWDDFVEDKCRAQAEEALSTYVDCVHPAVLEHPPMEFEAFKQLHEDIWRLSLDVYRSTSKFKSIKYRTVRKQLKADIHIQYDHELDSLTQKSREFCESIRHDLWADLYAHATQTPDDRTFAAMLLAIQEFDQQYNEKASGPEKAAVLRSFYKNEAIQAFHQLESVITQQWSEQRLQKLRLQLEKDFDDKKTDLVKHFMHKEAELRSGMARDMETMQKMLEAKVARAKIEESEAKRHRDKLVELKRHNTELQEKLVILEHKQQDALIQNAVLITQVGELEHVVQREIESRTELVETLALTIDKAKKEEFALNERIGELQLELGEKTLRIEGELQDLTQRLRKTNEEKEELQEKLSELMFKVTALPEALQQHLFCVENDGFRIKCHSRPFCCKTHALPAELKETIASVLRKKLQKAQCGGKESRGVVSIVIRCAFRMLHETIFMYYLSHHTF</sequence>
<feature type="coiled-coil region" evidence="1">
    <location>
        <begin position="471"/>
        <end position="522"/>
    </location>
</feature>
<protein>
    <submittedName>
        <fullName evidence="2">Uncharacterized protein</fullName>
    </submittedName>
</protein>
<dbReference type="AlphaFoldDB" id="A0A0P1AMC9"/>
<dbReference type="GeneID" id="36407469"/>
<dbReference type="OMA" id="METMQKM"/>
<dbReference type="EMBL" id="CCYD01000610">
    <property type="protein sequence ID" value="CEG42111.1"/>
    <property type="molecule type" value="Genomic_DNA"/>
</dbReference>
<reference evidence="3" key="1">
    <citation type="submission" date="2014-09" db="EMBL/GenBank/DDBJ databases">
        <authorList>
            <person name="Sharma Rahul"/>
            <person name="Thines Marco"/>
        </authorList>
    </citation>
    <scope>NUCLEOTIDE SEQUENCE [LARGE SCALE GENOMIC DNA]</scope>
</reference>
<dbReference type="Proteomes" id="UP000054928">
    <property type="component" value="Unassembled WGS sequence"/>
</dbReference>
<evidence type="ECO:0000313" key="2">
    <source>
        <dbReference type="EMBL" id="CEG42111.1"/>
    </source>
</evidence>
<dbReference type="RefSeq" id="XP_024578480.1">
    <property type="nucleotide sequence ID" value="XM_024727955.1"/>
</dbReference>
<evidence type="ECO:0000256" key="1">
    <source>
        <dbReference type="SAM" id="Coils"/>
    </source>
</evidence>
<name>A0A0P1AMC9_PLAHL</name>